<gene>
    <name evidence="14" type="ORF">B1C78_09000</name>
</gene>
<dbReference type="InterPro" id="IPR044925">
    <property type="entry name" value="His-Me_finger_sf"/>
</dbReference>
<accession>A0A1V3NGZ6</accession>
<evidence type="ECO:0000256" key="9">
    <source>
        <dbReference type="PIRSR" id="PIRSR640255-2"/>
    </source>
</evidence>
<evidence type="ECO:0000256" key="7">
    <source>
        <dbReference type="ARBA" id="ARBA00022842"/>
    </source>
</evidence>
<feature type="active site" description="Proton acceptor" evidence="8">
    <location>
        <position position="110"/>
    </location>
</feature>
<dbReference type="AlphaFoldDB" id="A0A1V3NGZ6"/>
<name>A0A1V3NGZ6_9GAMM</name>
<dbReference type="PANTHER" id="PTHR13966">
    <property type="entry name" value="ENDONUCLEASE RELATED"/>
    <property type="match status" value="1"/>
</dbReference>
<evidence type="ECO:0000256" key="3">
    <source>
        <dbReference type="ARBA" id="ARBA00022722"/>
    </source>
</evidence>
<keyword evidence="15" id="KW-1185">Reference proteome</keyword>
<evidence type="ECO:0000313" key="14">
    <source>
        <dbReference type="EMBL" id="OOG24341.1"/>
    </source>
</evidence>
<dbReference type="EMBL" id="MVBK01000048">
    <property type="protein sequence ID" value="OOG24341.1"/>
    <property type="molecule type" value="Genomic_DNA"/>
</dbReference>
<keyword evidence="7" id="KW-0460">Magnesium</keyword>
<keyword evidence="6 10" id="KW-0378">Hydrolase</keyword>
<evidence type="ECO:0000256" key="8">
    <source>
        <dbReference type="PIRSR" id="PIRSR640255-1"/>
    </source>
</evidence>
<dbReference type="SMART" id="SM00477">
    <property type="entry name" value="NUC"/>
    <property type="match status" value="1"/>
</dbReference>
<dbReference type="GO" id="GO:0003676">
    <property type="term" value="F:nucleic acid binding"/>
    <property type="evidence" value="ECO:0007669"/>
    <property type="project" value="InterPro"/>
</dbReference>
<feature type="binding site" evidence="9">
    <location>
        <position position="140"/>
    </location>
    <ligand>
        <name>Mg(2+)</name>
        <dbReference type="ChEBI" id="CHEBI:18420"/>
        <note>catalytic</note>
    </ligand>
</feature>
<sequence>MSRIMSTILLLFCGLSGALALEIHSPAHCLYGCPAGSPSGNDLIIRPTHILSSNDLTKFSDWVAYRVTPDSIGRSQARNWRKDPILADHETLAPEDYRDANRVLGTDRGHQAPLASFSGTSYWPDTNLLSNITPQSAALNQGAWARLEAAVRALSHESGAVYVMTGPLYERAMPSLPTTDKAHMIPSAYWKIVAIAGDGQLLAAGFVMDQGTPRNATHCTKSAQLSDIESRTSLRFFHGLDAAPDVIVRFNHGDLMERLGCPLD</sequence>
<keyword evidence="3 10" id="KW-0540">Nuclease</keyword>
<dbReference type="STRING" id="108003.B1C78_09000"/>
<dbReference type="SUPFAM" id="SSF54060">
    <property type="entry name" value="His-Me finger endonucleases"/>
    <property type="match status" value="1"/>
</dbReference>
<keyword evidence="5 10" id="KW-0255">Endonuclease</keyword>
<evidence type="ECO:0000259" key="13">
    <source>
        <dbReference type="SMART" id="SM00892"/>
    </source>
</evidence>
<dbReference type="Gene3D" id="3.40.570.10">
    <property type="entry name" value="Extracellular Endonuclease, subunit A"/>
    <property type="match status" value="1"/>
</dbReference>
<dbReference type="InterPro" id="IPR018524">
    <property type="entry name" value="DNA/RNA_endonuclease_AS"/>
</dbReference>
<dbReference type="InterPro" id="IPR044929">
    <property type="entry name" value="DNA/RNA_non-sp_Endonuclease_sf"/>
</dbReference>
<dbReference type="GO" id="GO:0004519">
    <property type="term" value="F:endonuclease activity"/>
    <property type="evidence" value="ECO:0007669"/>
    <property type="project" value="UniProtKB-UniRule"/>
</dbReference>
<keyword evidence="4 9" id="KW-0479">Metal-binding</keyword>
<comment type="caution">
    <text evidence="14">The sequence shown here is derived from an EMBL/GenBank/DDBJ whole genome shotgun (WGS) entry which is preliminary data.</text>
</comment>
<dbReference type="SMART" id="SM00892">
    <property type="entry name" value="Endonuclease_NS"/>
    <property type="match status" value="1"/>
</dbReference>
<feature type="signal peptide" evidence="11">
    <location>
        <begin position="1"/>
        <end position="20"/>
    </location>
</feature>
<evidence type="ECO:0000256" key="1">
    <source>
        <dbReference type="ARBA" id="ARBA00001946"/>
    </source>
</evidence>
<dbReference type="InterPro" id="IPR001604">
    <property type="entry name" value="Endo_G_ENPP1-like_dom"/>
</dbReference>
<keyword evidence="11" id="KW-0732">Signal</keyword>
<dbReference type="PANTHER" id="PTHR13966:SF5">
    <property type="entry name" value="ENDONUCLEASE G, MITOCHONDRIAL"/>
    <property type="match status" value="1"/>
</dbReference>
<dbReference type="EC" id="3.1.30.-" evidence="10"/>
<reference evidence="14 15" key="1">
    <citation type="submission" date="2017-02" db="EMBL/GenBank/DDBJ databases">
        <title>Genomic diversity within the haloalkaliphilic genus Thioalkalivibrio.</title>
        <authorList>
            <person name="Ahn A.-C."/>
            <person name="Meier-Kolthoff J."/>
            <person name="Overmars L."/>
            <person name="Richter M."/>
            <person name="Woyke T."/>
            <person name="Sorokin D.Y."/>
            <person name="Muyzer G."/>
        </authorList>
    </citation>
    <scope>NUCLEOTIDE SEQUENCE [LARGE SCALE GENOMIC DNA]</scope>
    <source>
        <strain evidence="14 15">ALJD</strain>
    </source>
</reference>
<dbReference type="Proteomes" id="UP000189462">
    <property type="component" value="Unassembled WGS sequence"/>
</dbReference>
<proteinExistence type="inferred from homology"/>
<organism evidence="14 15">
    <name type="scientific">Thioalkalivibrio denitrificans</name>
    <dbReference type="NCBI Taxonomy" id="108003"/>
    <lineage>
        <taxon>Bacteria</taxon>
        <taxon>Pseudomonadati</taxon>
        <taxon>Pseudomonadota</taxon>
        <taxon>Gammaproteobacteria</taxon>
        <taxon>Chromatiales</taxon>
        <taxon>Ectothiorhodospiraceae</taxon>
        <taxon>Thioalkalivibrio</taxon>
    </lineage>
</organism>
<evidence type="ECO:0000256" key="2">
    <source>
        <dbReference type="ARBA" id="ARBA00010052"/>
    </source>
</evidence>
<dbReference type="GO" id="GO:0046872">
    <property type="term" value="F:metal ion binding"/>
    <property type="evidence" value="ECO:0007669"/>
    <property type="project" value="UniProtKB-KW"/>
</dbReference>
<dbReference type="PROSITE" id="PS01070">
    <property type="entry name" value="NUCLEASE_NON_SPEC"/>
    <property type="match status" value="1"/>
</dbReference>
<dbReference type="Pfam" id="PF01223">
    <property type="entry name" value="Endonuclease_NS"/>
    <property type="match status" value="1"/>
</dbReference>
<dbReference type="OrthoDB" id="9811262at2"/>
<feature type="domain" description="DNA/RNA non-specific endonuclease/pyrophosphatase/phosphodiesterase" evidence="13">
    <location>
        <begin position="45"/>
        <end position="243"/>
    </location>
</feature>
<comment type="cofactor">
    <cofactor evidence="1 10">
        <name>Mg(2+)</name>
        <dbReference type="ChEBI" id="CHEBI:18420"/>
    </cofactor>
</comment>
<dbReference type="GO" id="GO:0016787">
    <property type="term" value="F:hydrolase activity"/>
    <property type="evidence" value="ECO:0007669"/>
    <property type="project" value="UniProtKB-KW"/>
</dbReference>
<feature type="chain" id="PRO_5013092988" description="Endonuclease" evidence="11">
    <location>
        <begin position="21"/>
        <end position="264"/>
    </location>
</feature>
<evidence type="ECO:0000256" key="4">
    <source>
        <dbReference type="ARBA" id="ARBA00022723"/>
    </source>
</evidence>
<evidence type="ECO:0000256" key="5">
    <source>
        <dbReference type="ARBA" id="ARBA00022759"/>
    </source>
</evidence>
<evidence type="ECO:0000256" key="6">
    <source>
        <dbReference type="ARBA" id="ARBA00022801"/>
    </source>
</evidence>
<dbReference type="InterPro" id="IPR040255">
    <property type="entry name" value="Non-specific_endonuclease"/>
</dbReference>
<feature type="domain" description="ENPP1-3/EXOG-like endonuclease/phosphodiesterase" evidence="12">
    <location>
        <begin position="46"/>
        <end position="243"/>
    </location>
</feature>
<evidence type="ECO:0000259" key="12">
    <source>
        <dbReference type="SMART" id="SM00477"/>
    </source>
</evidence>
<protein>
    <recommendedName>
        <fullName evidence="10">Endonuclease</fullName>
        <ecNumber evidence="10">3.1.30.-</ecNumber>
    </recommendedName>
</protein>
<comment type="similarity">
    <text evidence="2 10">Belongs to the DNA/RNA non-specific endonuclease family.</text>
</comment>
<evidence type="ECO:0000313" key="15">
    <source>
        <dbReference type="Proteomes" id="UP000189462"/>
    </source>
</evidence>
<dbReference type="InterPro" id="IPR020821">
    <property type="entry name" value="ENPP1-3/EXOG-like_nuc-like"/>
</dbReference>
<evidence type="ECO:0000256" key="11">
    <source>
        <dbReference type="SAM" id="SignalP"/>
    </source>
</evidence>
<evidence type="ECO:0000256" key="10">
    <source>
        <dbReference type="RuleBase" id="RU366055"/>
    </source>
</evidence>